<feature type="region of interest" description="Disordered" evidence="1">
    <location>
        <begin position="1"/>
        <end position="57"/>
    </location>
</feature>
<dbReference type="SUPFAM" id="SSF111430">
    <property type="entry name" value="YAP1 redox domain"/>
    <property type="match status" value="1"/>
</dbReference>
<dbReference type="InParanoid" id="A0A194WYC5"/>
<evidence type="ECO:0000259" key="2">
    <source>
        <dbReference type="Pfam" id="PF08601"/>
    </source>
</evidence>
<reference evidence="3 4" key="1">
    <citation type="submission" date="2015-10" db="EMBL/GenBank/DDBJ databases">
        <title>Full genome of DAOMC 229536 Phialocephala scopiformis, a fungal endophyte of spruce producing the potent anti-insectan compound rugulosin.</title>
        <authorList>
            <consortium name="DOE Joint Genome Institute"/>
            <person name="Walker A.K."/>
            <person name="Frasz S.L."/>
            <person name="Seifert K.A."/>
            <person name="Miller J.D."/>
            <person name="Mondo S.J."/>
            <person name="Labutti K."/>
            <person name="Lipzen A."/>
            <person name="Dockter R."/>
            <person name="Kennedy M."/>
            <person name="Grigoriev I.V."/>
            <person name="Spatafora J.W."/>
        </authorList>
    </citation>
    <scope>NUCLEOTIDE SEQUENCE [LARGE SCALE GENOMIC DNA]</scope>
    <source>
        <strain evidence="3 4">CBS 120377</strain>
    </source>
</reference>
<evidence type="ECO:0000256" key="1">
    <source>
        <dbReference type="SAM" id="MobiDB-lite"/>
    </source>
</evidence>
<dbReference type="Pfam" id="PF08601">
    <property type="entry name" value="PAP1"/>
    <property type="match status" value="1"/>
</dbReference>
<feature type="compositionally biased region" description="Polar residues" evidence="1">
    <location>
        <begin position="47"/>
        <end position="57"/>
    </location>
</feature>
<dbReference type="AlphaFoldDB" id="A0A194WYC5"/>
<dbReference type="RefSeq" id="XP_018067295.1">
    <property type="nucleotide sequence ID" value="XM_018215590.1"/>
</dbReference>
<protein>
    <recommendedName>
        <fullName evidence="2">Transcription factor PAP1 domain-containing protein</fullName>
    </recommendedName>
</protein>
<organism evidence="3 4">
    <name type="scientific">Mollisia scopiformis</name>
    <name type="common">Conifer needle endophyte fungus</name>
    <name type="synonym">Phialocephala scopiformis</name>
    <dbReference type="NCBI Taxonomy" id="149040"/>
    <lineage>
        <taxon>Eukaryota</taxon>
        <taxon>Fungi</taxon>
        <taxon>Dikarya</taxon>
        <taxon>Ascomycota</taxon>
        <taxon>Pezizomycotina</taxon>
        <taxon>Leotiomycetes</taxon>
        <taxon>Helotiales</taxon>
        <taxon>Mollisiaceae</taxon>
        <taxon>Mollisia</taxon>
    </lineage>
</organism>
<dbReference type="Proteomes" id="UP000070700">
    <property type="component" value="Unassembled WGS sequence"/>
</dbReference>
<dbReference type="KEGG" id="psco:LY89DRAFT_687858"/>
<dbReference type="EMBL" id="KQ947423">
    <property type="protein sequence ID" value="KUJ12940.1"/>
    <property type="molecule type" value="Genomic_DNA"/>
</dbReference>
<dbReference type="InterPro" id="IPR013910">
    <property type="entry name" value="TF_PAP1"/>
</dbReference>
<keyword evidence="4" id="KW-1185">Reference proteome</keyword>
<dbReference type="InterPro" id="IPR023167">
    <property type="entry name" value="Yap1_redox_dom_sf"/>
</dbReference>
<feature type="domain" description="Transcription factor PAP1" evidence="2">
    <location>
        <begin position="137"/>
        <end position="167"/>
    </location>
</feature>
<name>A0A194WYC5_MOLSC</name>
<sequence>MAPAPQNLLEAGDGAAASRPPHDMLNSPIDWDEMPDFGTEPARAAPPTSNSQVFSGNITQPRDSLQVLKGKVIFGRNFYSFNQAETPEWKRVTGARTRCKACDPIVPHFKNKRWVFYPSNSDVRIVVSCSWSSCERLRPKVKDGEFGLDRACKDLQEKAKCSETGAVP</sequence>
<accession>A0A194WYC5</accession>
<evidence type="ECO:0000313" key="4">
    <source>
        <dbReference type="Proteomes" id="UP000070700"/>
    </source>
</evidence>
<proteinExistence type="predicted"/>
<evidence type="ECO:0000313" key="3">
    <source>
        <dbReference type="EMBL" id="KUJ12940.1"/>
    </source>
</evidence>
<dbReference type="GeneID" id="28825316"/>
<gene>
    <name evidence="3" type="ORF">LY89DRAFT_687858</name>
</gene>